<reference evidence="11 12" key="1">
    <citation type="submission" date="2019-06" db="EMBL/GenBank/DDBJ databases">
        <title>Wine fermentation using esterase from Monascus purpureus.</title>
        <authorList>
            <person name="Geng C."/>
            <person name="Zhang Y."/>
        </authorList>
    </citation>
    <scope>NUCLEOTIDE SEQUENCE [LARGE SCALE GENOMIC DNA]</scope>
    <source>
        <strain evidence="11">HQ1</strain>
    </source>
</reference>
<evidence type="ECO:0000313" key="12">
    <source>
        <dbReference type="Proteomes" id="UP000319663"/>
    </source>
</evidence>
<evidence type="ECO:0000256" key="10">
    <source>
        <dbReference type="RuleBase" id="RU369019"/>
    </source>
</evidence>
<dbReference type="GO" id="GO:0005789">
    <property type="term" value="C:endoplasmic reticulum membrane"/>
    <property type="evidence" value="ECO:0007669"/>
    <property type="project" value="UniProtKB-SubCell"/>
</dbReference>
<evidence type="ECO:0000313" key="11">
    <source>
        <dbReference type="EMBL" id="TQB74165.1"/>
    </source>
</evidence>
<comment type="function">
    <text evidence="10">Guanine nucleotide-exchange factor (GEF) required for the formation or budding of transport vesicles from the ER.</text>
</comment>
<dbReference type="GO" id="GO:0003400">
    <property type="term" value="P:regulation of COPII vesicle coating"/>
    <property type="evidence" value="ECO:0007669"/>
    <property type="project" value="UniProtKB-UniRule"/>
</dbReference>
<feature type="transmembrane region" description="Helical" evidence="10">
    <location>
        <begin position="432"/>
        <end position="453"/>
    </location>
</feature>
<dbReference type="PANTHER" id="PTHR23284:SF0">
    <property type="entry name" value="PROLACTIN REGULATORY ELEMENT-BINDING PROTEIN"/>
    <property type="match status" value="1"/>
</dbReference>
<evidence type="ECO:0000256" key="6">
    <source>
        <dbReference type="ARBA" id="ARBA00022892"/>
    </source>
</evidence>
<dbReference type="GO" id="GO:0006888">
    <property type="term" value="P:endoplasmic reticulum to Golgi vesicle-mediated transport"/>
    <property type="evidence" value="ECO:0007669"/>
    <property type="project" value="UniProtKB-UniRule"/>
</dbReference>
<evidence type="ECO:0000256" key="3">
    <source>
        <dbReference type="ARBA" id="ARBA00022692"/>
    </source>
</evidence>
<dbReference type="EMBL" id="VIFY01000034">
    <property type="protein sequence ID" value="TQB74165.1"/>
    <property type="molecule type" value="Genomic_DNA"/>
</dbReference>
<keyword evidence="3 10" id="KW-0812">Transmembrane</keyword>
<dbReference type="Proteomes" id="UP000319663">
    <property type="component" value="Unassembled WGS sequence"/>
</dbReference>
<dbReference type="GO" id="GO:0005085">
    <property type="term" value="F:guanyl-nucleotide exchange factor activity"/>
    <property type="evidence" value="ECO:0007669"/>
    <property type="project" value="InterPro"/>
</dbReference>
<dbReference type="InterPro" id="IPR045260">
    <property type="entry name" value="Sec12-like"/>
</dbReference>
<dbReference type="GO" id="GO:0015031">
    <property type="term" value="P:protein transport"/>
    <property type="evidence" value="ECO:0007669"/>
    <property type="project" value="UniProtKB-KW"/>
</dbReference>
<keyword evidence="2 10" id="KW-0853">WD repeat</keyword>
<dbReference type="FunFam" id="2.130.10.10:FF:001559">
    <property type="entry name" value="Uncharacterized protein"/>
    <property type="match status" value="1"/>
</dbReference>
<evidence type="ECO:0000256" key="8">
    <source>
        <dbReference type="ARBA" id="ARBA00022989"/>
    </source>
</evidence>
<dbReference type="InterPro" id="IPR015943">
    <property type="entry name" value="WD40/YVTN_repeat-like_dom_sf"/>
</dbReference>
<comment type="subcellular location">
    <subcellularLocation>
        <location evidence="10">Endoplasmic reticulum membrane</location>
        <topology evidence="10">Single-pass type II membrane protein</topology>
    </subcellularLocation>
    <subcellularLocation>
        <location evidence="10">Golgi apparatus membrane</location>
        <topology evidence="10">Single-pass type II membrane protein</topology>
    </subcellularLocation>
</comment>
<keyword evidence="9 10" id="KW-0472">Membrane</keyword>
<evidence type="ECO:0000256" key="7">
    <source>
        <dbReference type="ARBA" id="ARBA00022927"/>
    </source>
</evidence>
<keyword evidence="7 10" id="KW-0653">Protein transport</keyword>
<gene>
    <name evidence="11" type="ORF">MPDQ_005069</name>
</gene>
<organism evidence="11 12">
    <name type="scientific">Monascus purpureus</name>
    <name type="common">Red mold</name>
    <name type="synonym">Monascus anka</name>
    <dbReference type="NCBI Taxonomy" id="5098"/>
    <lineage>
        <taxon>Eukaryota</taxon>
        <taxon>Fungi</taxon>
        <taxon>Dikarya</taxon>
        <taxon>Ascomycota</taxon>
        <taxon>Pezizomycotina</taxon>
        <taxon>Eurotiomycetes</taxon>
        <taxon>Eurotiomycetidae</taxon>
        <taxon>Eurotiales</taxon>
        <taxon>Aspergillaceae</taxon>
        <taxon>Monascus</taxon>
    </lineage>
</organism>
<evidence type="ECO:0000256" key="2">
    <source>
        <dbReference type="ARBA" id="ARBA00022574"/>
    </source>
</evidence>
<keyword evidence="12" id="KW-1185">Reference proteome</keyword>
<comment type="similarity">
    <text evidence="10">Belongs to the WD repeat SEC12 family.</text>
</comment>
<dbReference type="STRING" id="5098.A0A507QZF1"/>
<proteinExistence type="inferred from homology"/>
<evidence type="ECO:0000256" key="1">
    <source>
        <dbReference type="ARBA" id="ARBA00022448"/>
    </source>
</evidence>
<name>A0A507QZF1_MONPU</name>
<dbReference type="PANTHER" id="PTHR23284">
    <property type="entry name" value="PROLACTIN REGULATORY ELEMENT BINDING PROTEIN"/>
    <property type="match status" value="1"/>
</dbReference>
<protein>
    <recommendedName>
        <fullName evidence="10">Guanine nucleotide-exchange factor SEC12</fullName>
    </recommendedName>
</protein>
<keyword evidence="1 10" id="KW-0813">Transport</keyword>
<evidence type="ECO:0000256" key="5">
    <source>
        <dbReference type="ARBA" id="ARBA00022824"/>
    </source>
</evidence>
<evidence type="ECO:0000256" key="4">
    <source>
        <dbReference type="ARBA" id="ARBA00022737"/>
    </source>
</evidence>
<dbReference type="GO" id="GO:0000139">
    <property type="term" value="C:Golgi membrane"/>
    <property type="evidence" value="ECO:0007669"/>
    <property type="project" value="UniProtKB-SubCell"/>
</dbReference>
<accession>A0A507QZF1</accession>
<dbReference type="AlphaFoldDB" id="A0A507QZF1"/>
<keyword evidence="5 10" id="KW-0256">Endoplasmic reticulum</keyword>
<dbReference type="Gene3D" id="2.130.10.10">
    <property type="entry name" value="YVTN repeat-like/Quinoprotein amine dehydrogenase"/>
    <property type="match status" value="1"/>
</dbReference>
<keyword evidence="6" id="KW-0931">ER-Golgi transport</keyword>
<keyword evidence="4 10" id="KW-0677">Repeat</keyword>
<sequence>MAPSVASAGLTLSCPLFAADFDPQNSSCLLVLLDTSKRSEISAVTDIELSRDEDSVTSLAAALPGDNSIVALAGINSSSAEQQRGNNQHFRSFQVDYPSSKPTATDAEAEAEAVEVERELIPGKISALSHRSLFRARNEDVYQRILRMSPWKGPDSPRVGAIASGLAQSGEIVFFNAMSKPTESDVIGRINLGADSEAEDVDIIDVDNGKFRVAYTNGVEVCTCEIFSETRSDVAPEVASVYSIPQPDKRKSRPKFRALRFISATALVLLQNAPDRSGCQLFLLQISELNRKSATVIRCRKLHRTMKIGLGLDVCNLGGNQSKEQQSIVAVSGSDNSIGIFSLEYSPKEGYGQFQPYTVLKDVHPFSMTKISFSTFVPPTYPISAQVPPQYVKLASVSMGNTVVVHTFPLGPYPPVNRTPRYVLAMPVRSDFWMTVYSVFVTILFIIAGLVIAQGIAEYRGIQRPYILTTDWVPSPIREIVAPRLSLPGYDGVARTGSTRVESIPSAAIHTIQFPKQKQLSLSSLLDIAQSRKAAGTADFPSDSKDKDTARSSVVVRYNGADIEVSLRPISSPSSGLEHLRRWNQLSKEEHSLWKQRLLDAGYWAAEEGETILQGVLFGELNGFIENSVRESLQ</sequence>
<comment type="caution">
    <text evidence="11">The sequence shown here is derived from an EMBL/GenBank/DDBJ whole genome shotgun (WGS) entry which is preliminary data.</text>
</comment>
<keyword evidence="8 10" id="KW-1133">Transmembrane helix</keyword>
<evidence type="ECO:0000256" key="9">
    <source>
        <dbReference type="ARBA" id="ARBA00023136"/>
    </source>
</evidence>